<dbReference type="SMART" id="SM00346">
    <property type="entry name" value="HTH_ICLR"/>
    <property type="match status" value="1"/>
</dbReference>
<dbReference type="InterPro" id="IPR029016">
    <property type="entry name" value="GAF-like_dom_sf"/>
</dbReference>
<dbReference type="InterPro" id="IPR014757">
    <property type="entry name" value="Tscrpt_reg_IclR_C"/>
</dbReference>
<dbReference type="InterPro" id="IPR036388">
    <property type="entry name" value="WH-like_DNA-bd_sf"/>
</dbReference>
<evidence type="ECO:0000313" key="6">
    <source>
        <dbReference type="EMBL" id="MFD1189569.1"/>
    </source>
</evidence>
<evidence type="ECO:0000259" key="4">
    <source>
        <dbReference type="PROSITE" id="PS51077"/>
    </source>
</evidence>
<dbReference type="PROSITE" id="PS51078">
    <property type="entry name" value="ICLR_ED"/>
    <property type="match status" value="1"/>
</dbReference>
<dbReference type="PANTHER" id="PTHR30136">
    <property type="entry name" value="HELIX-TURN-HELIX TRANSCRIPTIONAL REGULATOR, ICLR FAMILY"/>
    <property type="match status" value="1"/>
</dbReference>
<keyword evidence="3" id="KW-0804">Transcription</keyword>
<evidence type="ECO:0000256" key="2">
    <source>
        <dbReference type="ARBA" id="ARBA00023125"/>
    </source>
</evidence>
<dbReference type="Pfam" id="PF01614">
    <property type="entry name" value="IclR_C"/>
    <property type="match status" value="1"/>
</dbReference>
<sequence length="258" mass="27840">MPSATVHVLRPEPPAKPVGAVTSAIAILRCLGQSTEPLRLSDIVRELGLNSSTVLNILRTLDYEGLVAVDPRTKRYQLAQGLADLARPLTGQDDTRMLRQMDLTAEALGATVALWTVIGDEVELTHVAESSAVMRIAFTVGRRLPAYLGAMGRLVAARSDAGPAERRRQFDAVPWNRPPAYEAWLAEVEEARRLGVGFDHGAVNPGVLGVAVPVEGQGPLRRIIAAAMFETPDLQPDLIAERLRQIAALAPDAETRHA</sequence>
<dbReference type="Pfam" id="PF09339">
    <property type="entry name" value="HTH_IclR"/>
    <property type="match status" value="1"/>
</dbReference>
<dbReference type="PANTHER" id="PTHR30136:SF24">
    <property type="entry name" value="HTH-TYPE TRANSCRIPTIONAL REPRESSOR ALLR"/>
    <property type="match status" value="1"/>
</dbReference>
<dbReference type="Proteomes" id="UP001597216">
    <property type="component" value="Unassembled WGS sequence"/>
</dbReference>
<dbReference type="SUPFAM" id="SSF46785">
    <property type="entry name" value="Winged helix' DNA-binding domain"/>
    <property type="match status" value="1"/>
</dbReference>
<organism evidence="6 7">
    <name type="scientific">Phenylobacterium conjunctum</name>
    <dbReference type="NCBI Taxonomy" id="1298959"/>
    <lineage>
        <taxon>Bacteria</taxon>
        <taxon>Pseudomonadati</taxon>
        <taxon>Pseudomonadota</taxon>
        <taxon>Alphaproteobacteria</taxon>
        <taxon>Caulobacterales</taxon>
        <taxon>Caulobacteraceae</taxon>
        <taxon>Phenylobacterium</taxon>
    </lineage>
</organism>
<gene>
    <name evidence="6" type="ORF">ACFQ27_03175</name>
</gene>
<proteinExistence type="predicted"/>
<name>A0ABW3SXD5_9CAUL</name>
<accession>A0ABW3SXD5</accession>
<dbReference type="Gene3D" id="3.30.450.40">
    <property type="match status" value="1"/>
</dbReference>
<dbReference type="PROSITE" id="PS51077">
    <property type="entry name" value="HTH_ICLR"/>
    <property type="match status" value="1"/>
</dbReference>
<dbReference type="EMBL" id="JBHTLQ010000005">
    <property type="protein sequence ID" value="MFD1189569.1"/>
    <property type="molecule type" value="Genomic_DNA"/>
</dbReference>
<reference evidence="7" key="1">
    <citation type="journal article" date="2019" name="Int. J. Syst. Evol. Microbiol.">
        <title>The Global Catalogue of Microorganisms (GCM) 10K type strain sequencing project: providing services to taxonomists for standard genome sequencing and annotation.</title>
        <authorList>
            <consortium name="The Broad Institute Genomics Platform"/>
            <consortium name="The Broad Institute Genome Sequencing Center for Infectious Disease"/>
            <person name="Wu L."/>
            <person name="Ma J."/>
        </authorList>
    </citation>
    <scope>NUCLEOTIDE SEQUENCE [LARGE SCALE GENOMIC DNA]</scope>
    <source>
        <strain evidence="7">CCUG 55074</strain>
    </source>
</reference>
<keyword evidence="7" id="KW-1185">Reference proteome</keyword>
<feature type="domain" description="IclR-ED" evidence="5">
    <location>
        <begin position="74"/>
        <end position="258"/>
    </location>
</feature>
<dbReference type="InterPro" id="IPR005471">
    <property type="entry name" value="Tscrpt_reg_IclR_N"/>
</dbReference>
<protein>
    <submittedName>
        <fullName evidence="6">IclR family transcriptional regulator</fullName>
    </submittedName>
</protein>
<keyword evidence="1" id="KW-0805">Transcription regulation</keyword>
<dbReference type="Gene3D" id="1.10.10.10">
    <property type="entry name" value="Winged helix-like DNA-binding domain superfamily/Winged helix DNA-binding domain"/>
    <property type="match status" value="1"/>
</dbReference>
<keyword evidence="2" id="KW-0238">DNA-binding</keyword>
<evidence type="ECO:0000313" key="7">
    <source>
        <dbReference type="Proteomes" id="UP001597216"/>
    </source>
</evidence>
<dbReference type="RefSeq" id="WP_374346352.1">
    <property type="nucleotide sequence ID" value="NZ_JBHTLQ010000005.1"/>
</dbReference>
<dbReference type="InterPro" id="IPR050707">
    <property type="entry name" value="HTH_MetabolicPath_Reg"/>
</dbReference>
<evidence type="ECO:0000256" key="1">
    <source>
        <dbReference type="ARBA" id="ARBA00023015"/>
    </source>
</evidence>
<feature type="domain" description="HTH iclR-type" evidence="4">
    <location>
        <begin position="18"/>
        <end position="80"/>
    </location>
</feature>
<dbReference type="SUPFAM" id="SSF55781">
    <property type="entry name" value="GAF domain-like"/>
    <property type="match status" value="1"/>
</dbReference>
<comment type="caution">
    <text evidence="6">The sequence shown here is derived from an EMBL/GenBank/DDBJ whole genome shotgun (WGS) entry which is preliminary data.</text>
</comment>
<evidence type="ECO:0000259" key="5">
    <source>
        <dbReference type="PROSITE" id="PS51078"/>
    </source>
</evidence>
<dbReference type="InterPro" id="IPR036390">
    <property type="entry name" value="WH_DNA-bd_sf"/>
</dbReference>
<evidence type="ECO:0000256" key="3">
    <source>
        <dbReference type="ARBA" id="ARBA00023163"/>
    </source>
</evidence>